<dbReference type="CDD" id="cd07920">
    <property type="entry name" value="Pumilio"/>
    <property type="match status" value="1"/>
</dbReference>
<gene>
    <name evidence="10" type="ORF">QCA50_002949</name>
</gene>
<dbReference type="GO" id="GO:0005737">
    <property type="term" value="C:cytoplasm"/>
    <property type="evidence" value="ECO:0007669"/>
    <property type="project" value="UniProtKB-SubCell"/>
</dbReference>
<protein>
    <recommendedName>
        <fullName evidence="6">Pumilio homology domain family member 3</fullName>
    </recommendedName>
</protein>
<dbReference type="SMART" id="SM00025">
    <property type="entry name" value="Pumilio"/>
    <property type="match status" value="8"/>
</dbReference>
<feature type="repeat" description="Pumilio" evidence="7">
    <location>
        <begin position="686"/>
        <end position="721"/>
    </location>
</feature>
<evidence type="ECO:0000256" key="1">
    <source>
        <dbReference type="ARBA" id="ARBA00004496"/>
    </source>
</evidence>
<dbReference type="InterPro" id="IPR016024">
    <property type="entry name" value="ARM-type_fold"/>
</dbReference>
<dbReference type="FunFam" id="1.25.10.10:FF:000004">
    <property type="entry name" value="Pumilio homolog 1 isoform 2"/>
    <property type="match status" value="1"/>
</dbReference>
<dbReference type="InterPro" id="IPR011989">
    <property type="entry name" value="ARM-like"/>
</dbReference>
<feature type="compositionally biased region" description="Polar residues" evidence="8">
    <location>
        <begin position="100"/>
        <end position="158"/>
    </location>
</feature>
<sequence>MANTNHNSSRKPSGSSTHSAAHSNLNSPNVQPLRDLSASPRFLGVGTASTGARKSTNSGWQMWNNKPASRNASASSAASLPESAVLGQGSGYRSTREDTWNTPRSISASWNEVGNSPQRSDLPLDQQSYQQRQATTVSNTIDISSNLPNSGQYGSQRYGTLETGATSRFSSAATGRSGSYSNSQAFNVQQQLAQANSSGPTFPTLDSAVTEEDLSSAMRGMAVEDEYSFSQAGAVNRTAANNTHLINPSGHQQPLQVIPPAQQARPAFAPFPQPEYPAYYPNAYPYDAYRQTPDPNLYAVSPALSAATPASYHGASLHTDMRHGQQAALLYDFPGIARTHSQFYYTSPAMMYHPAHAQPAMPAAQGQTDMARDIQFGVQNLAFANVPPSPAQQQAFGMSPMDYTRQLSQMVSPALFGQAMGIPMGHNHPHGHRGKRGNFRHHHHEEANVQRSALLEEFRSDKSKTWELKNLIGHIVEFSRDQHGSRFIQTQLESANEEGRQLVYGEIVPAHTAQLIQDVFGNYVVQKLLEFGTPAERAQLVSAMEGNILTLSLHMYGCRVVQKAIELITPEQQSAFVNELDGNILKLVKDANGNHVIQKMIQAVAPERLPFVEAFRGHVHELATHPFGCRVLQRCLENMPQEYTRPLLDEMLDHVIDLMKDQFGNYVVQYVLEHGQPQDNKFIVSKLQGNMLFMAQHKFASNVCEKALVTSTPEMRSALIDEIITPKREGANVVMMMMRDQYANYVLQRALSVVEGDQKETLVNKIKPQLVQLRKQTSHFSKHLLAIDRLLEKCSPTDNANNAAATAPSASP</sequence>
<evidence type="ECO:0000256" key="6">
    <source>
        <dbReference type="ARBA" id="ARBA00081811"/>
    </source>
</evidence>
<dbReference type="Pfam" id="PF00806">
    <property type="entry name" value="PUF"/>
    <property type="match status" value="8"/>
</dbReference>
<dbReference type="GO" id="GO:0000288">
    <property type="term" value="P:nuclear-transcribed mRNA catabolic process, deadenylation-dependent decay"/>
    <property type="evidence" value="ECO:0007669"/>
    <property type="project" value="TreeGrafter"/>
</dbReference>
<feature type="compositionally biased region" description="Polar residues" evidence="8">
    <location>
        <begin position="47"/>
        <end position="67"/>
    </location>
</feature>
<evidence type="ECO:0000313" key="10">
    <source>
        <dbReference type="EMBL" id="KAK7693381.1"/>
    </source>
</evidence>
<dbReference type="AlphaFoldDB" id="A0AAW0GJ63"/>
<evidence type="ECO:0000256" key="2">
    <source>
        <dbReference type="ARBA" id="ARBA00022490"/>
    </source>
</evidence>
<evidence type="ECO:0000256" key="5">
    <source>
        <dbReference type="ARBA" id="ARBA00060736"/>
    </source>
</evidence>
<evidence type="ECO:0000313" key="11">
    <source>
        <dbReference type="Proteomes" id="UP001385951"/>
    </source>
</evidence>
<dbReference type="SUPFAM" id="SSF48371">
    <property type="entry name" value="ARM repeat"/>
    <property type="match status" value="1"/>
</dbReference>
<feature type="repeat" description="Pumilio" evidence="7">
    <location>
        <begin position="614"/>
        <end position="649"/>
    </location>
</feature>
<dbReference type="PANTHER" id="PTHR12537:SF12">
    <property type="entry name" value="MATERNAL PROTEIN PUMILIO"/>
    <property type="match status" value="1"/>
</dbReference>
<evidence type="ECO:0000256" key="8">
    <source>
        <dbReference type="SAM" id="MobiDB-lite"/>
    </source>
</evidence>
<dbReference type="InterPro" id="IPR033133">
    <property type="entry name" value="PUM-HD"/>
</dbReference>
<feature type="repeat" description="Pumilio" evidence="7">
    <location>
        <begin position="579"/>
        <end position="602"/>
    </location>
</feature>
<dbReference type="EMBL" id="JASBNA010000003">
    <property type="protein sequence ID" value="KAK7693381.1"/>
    <property type="molecule type" value="Genomic_DNA"/>
</dbReference>
<name>A0AAW0GJ63_9APHY</name>
<dbReference type="PROSITE" id="PS50303">
    <property type="entry name" value="PUM_HD"/>
    <property type="match status" value="1"/>
</dbReference>
<feature type="domain" description="PUM-HD" evidence="9">
    <location>
        <begin position="450"/>
        <end position="791"/>
    </location>
</feature>
<feature type="repeat" description="Pumilio" evidence="7">
    <location>
        <begin position="506"/>
        <end position="542"/>
    </location>
</feature>
<keyword evidence="3" id="KW-0677">Repeat</keyword>
<feature type="compositionally biased region" description="Polar residues" evidence="8">
    <location>
        <begin position="1"/>
        <end position="30"/>
    </location>
</feature>
<reference evidence="10 11" key="1">
    <citation type="submission" date="2022-09" db="EMBL/GenBank/DDBJ databases">
        <authorList>
            <person name="Palmer J.M."/>
        </authorList>
    </citation>
    <scope>NUCLEOTIDE SEQUENCE [LARGE SCALE GENOMIC DNA]</scope>
    <source>
        <strain evidence="10 11">DSM 7382</strain>
    </source>
</reference>
<feature type="compositionally biased region" description="Low complexity" evidence="8">
    <location>
        <begin position="68"/>
        <end position="84"/>
    </location>
</feature>
<comment type="subcellular location">
    <subcellularLocation>
        <location evidence="1">Cytoplasm</location>
    </subcellularLocation>
</comment>
<evidence type="ECO:0000256" key="7">
    <source>
        <dbReference type="PROSITE-ProRule" id="PRU00317"/>
    </source>
</evidence>
<comment type="similarity">
    <text evidence="5">Belongs to the PUF3 family.</text>
</comment>
<evidence type="ECO:0000256" key="3">
    <source>
        <dbReference type="ARBA" id="ARBA00022737"/>
    </source>
</evidence>
<keyword evidence="2" id="KW-0963">Cytoplasm</keyword>
<feature type="repeat" description="Pumilio" evidence="7">
    <location>
        <begin position="470"/>
        <end position="505"/>
    </location>
</feature>
<dbReference type="PANTHER" id="PTHR12537">
    <property type="entry name" value="RNA BINDING PROTEIN PUMILIO-RELATED"/>
    <property type="match status" value="1"/>
</dbReference>
<comment type="caution">
    <text evidence="10">The sequence shown here is derived from an EMBL/GenBank/DDBJ whole genome shotgun (WGS) entry which is preliminary data.</text>
</comment>
<dbReference type="PROSITE" id="PS50302">
    <property type="entry name" value="PUM"/>
    <property type="match status" value="8"/>
</dbReference>
<keyword evidence="4" id="KW-0694">RNA-binding</keyword>
<accession>A0AAW0GJ63</accession>
<proteinExistence type="inferred from homology"/>
<feature type="repeat" description="Pumilio" evidence="7">
    <location>
        <begin position="543"/>
        <end position="578"/>
    </location>
</feature>
<keyword evidence="11" id="KW-1185">Reference proteome</keyword>
<feature type="region of interest" description="Disordered" evidence="8">
    <location>
        <begin position="1"/>
        <end position="158"/>
    </location>
</feature>
<organism evidence="10 11">
    <name type="scientific">Cerrena zonata</name>
    <dbReference type="NCBI Taxonomy" id="2478898"/>
    <lineage>
        <taxon>Eukaryota</taxon>
        <taxon>Fungi</taxon>
        <taxon>Dikarya</taxon>
        <taxon>Basidiomycota</taxon>
        <taxon>Agaricomycotina</taxon>
        <taxon>Agaricomycetes</taxon>
        <taxon>Polyporales</taxon>
        <taxon>Cerrenaceae</taxon>
        <taxon>Cerrena</taxon>
    </lineage>
</organism>
<dbReference type="Proteomes" id="UP001385951">
    <property type="component" value="Unassembled WGS sequence"/>
</dbReference>
<feature type="repeat" description="Pumilio" evidence="7">
    <location>
        <begin position="729"/>
        <end position="764"/>
    </location>
</feature>
<dbReference type="InterPro" id="IPR033712">
    <property type="entry name" value="Pumilio_RNA-bd"/>
</dbReference>
<evidence type="ECO:0000259" key="9">
    <source>
        <dbReference type="PROSITE" id="PS50303"/>
    </source>
</evidence>
<dbReference type="Gene3D" id="1.25.10.10">
    <property type="entry name" value="Leucine-rich Repeat Variant"/>
    <property type="match status" value="1"/>
</dbReference>
<dbReference type="GO" id="GO:0003730">
    <property type="term" value="F:mRNA 3'-UTR binding"/>
    <property type="evidence" value="ECO:0007669"/>
    <property type="project" value="TreeGrafter"/>
</dbReference>
<feature type="repeat" description="Pumilio" evidence="7">
    <location>
        <begin position="650"/>
        <end position="685"/>
    </location>
</feature>
<evidence type="ECO:0000256" key="4">
    <source>
        <dbReference type="ARBA" id="ARBA00022884"/>
    </source>
</evidence>
<dbReference type="InterPro" id="IPR001313">
    <property type="entry name" value="Pumilio_RNA-bd_rpt"/>
</dbReference>